<reference evidence="19" key="1">
    <citation type="submission" date="2021-12" db="EMBL/GenBank/DDBJ databases">
        <authorList>
            <person name="Lv X."/>
        </authorList>
    </citation>
    <scope>NUCLEOTIDE SEQUENCE</scope>
    <source>
        <strain evidence="19">HF2106</strain>
    </source>
</reference>
<dbReference type="SUPFAM" id="SSF81653">
    <property type="entry name" value="Calcium ATPase, transduction domain A"/>
    <property type="match status" value="1"/>
</dbReference>
<dbReference type="SFLD" id="SFLDS00003">
    <property type="entry name" value="Haloacid_Dehalogenase"/>
    <property type="match status" value="1"/>
</dbReference>
<evidence type="ECO:0000256" key="13">
    <source>
        <dbReference type="ARBA" id="ARBA00023065"/>
    </source>
</evidence>
<feature type="transmembrane region" description="Helical" evidence="15">
    <location>
        <begin position="72"/>
        <end position="93"/>
    </location>
</feature>
<feature type="transmembrane region" description="Helical" evidence="15">
    <location>
        <begin position="129"/>
        <end position="149"/>
    </location>
</feature>
<evidence type="ECO:0000256" key="6">
    <source>
        <dbReference type="ARBA" id="ARBA00022723"/>
    </source>
</evidence>
<protein>
    <recommendedName>
        <fullName evidence="2">P-type Ca(2+) transporter</fullName>
        <ecNumber evidence="2">7.2.2.10</ecNumber>
    </recommendedName>
</protein>
<dbReference type="InterPro" id="IPR023299">
    <property type="entry name" value="ATPase_P-typ_cyto_dom_N"/>
</dbReference>
<accession>A0AAW4YFD3</accession>
<dbReference type="Pfam" id="PF13246">
    <property type="entry name" value="Cation_ATPase"/>
    <property type="match status" value="1"/>
</dbReference>
<evidence type="ECO:0000256" key="2">
    <source>
        <dbReference type="ARBA" id="ARBA00012790"/>
    </source>
</evidence>
<evidence type="ECO:0000256" key="1">
    <source>
        <dbReference type="ARBA" id="ARBA00004127"/>
    </source>
</evidence>
<dbReference type="InterPro" id="IPR006068">
    <property type="entry name" value="ATPase_P-typ_cation-transptr_C"/>
</dbReference>
<dbReference type="PRINTS" id="PR00120">
    <property type="entry name" value="HATPASE"/>
</dbReference>
<gene>
    <name evidence="19" type="ORF">LYY06_03925</name>
</gene>
<evidence type="ECO:0000256" key="14">
    <source>
        <dbReference type="ARBA" id="ARBA00023136"/>
    </source>
</evidence>
<dbReference type="InterPro" id="IPR023214">
    <property type="entry name" value="HAD_sf"/>
</dbReference>
<dbReference type="GO" id="GO:0016887">
    <property type="term" value="F:ATP hydrolysis activity"/>
    <property type="evidence" value="ECO:0007669"/>
    <property type="project" value="InterPro"/>
</dbReference>
<keyword evidence="4" id="KW-0109">Calcium transport</keyword>
<feature type="transmembrane region" description="Helical" evidence="15">
    <location>
        <begin position="761"/>
        <end position="778"/>
    </location>
</feature>
<dbReference type="Gene3D" id="3.40.50.1000">
    <property type="entry name" value="HAD superfamily/HAD-like"/>
    <property type="match status" value="1"/>
</dbReference>
<dbReference type="SUPFAM" id="SSF81665">
    <property type="entry name" value="Calcium ATPase, transmembrane domain M"/>
    <property type="match status" value="2"/>
</dbReference>
<feature type="transmembrane region" description="Helical" evidence="15">
    <location>
        <begin position="301"/>
        <end position="318"/>
    </location>
</feature>
<feature type="domain" description="Cation-transporting P-type ATPase N-terminal" evidence="18">
    <location>
        <begin position="7"/>
        <end position="58"/>
    </location>
</feature>
<keyword evidence="7" id="KW-0547">Nucleotide-binding</keyword>
<dbReference type="GO" id="GO:0012505">
    <property type="term" value="C:endomembrane system"/>
    <property type="evidence" value="ECO:0007669"/>
    <property type="project" value="UniProtKB-SubCell"/>
</dbReference>
<keyword evidence="13" id="KW-0406">Ion transport</keyword>
<evidence type="ECO:0000256" key="4">
    <source>
        <dbReference type="ARBA" id="ARBA00022568"/>
    </source>
</evidence>
<feature type="domain" description="Cation-transporting P-type ATPase C-terminal" evidence="17">
    <location>
        <begin position="753"/>
        <end position="940"/>
    </location>
</feature>
<dbReference type="InterPro" id="IPR018303">
    <property type="entry name" value="ATPase_P-typ_P_site"/>
</dbReference>
<dbReference type="InterPro" id="IPR006408">
    <property type="entry name" value="P-type_ATPase_IIB"/>
</dbReference>
<evidence type="ECO:0000259" key="18">
    <source>
        <dbReference type="Pfam" id="PF00690"/>
    </source>
</evidence>
<dbReference type="GO" id="GO:0005524">
    <property type="term" value="F:ATP binding"/>
    <property type="evidence" value="ECO:0007669"/>
    <property type="project" value="UniProtKB-KW"/>
</dbReference>
<evidence type="ECO:0000256" key="9">
    <source>
        <dbReference type="ARBA" id="ARBA00022840"/>
    </source>
</evidence>
<evidence type="ECO:0000313" key="19">
    <source>
        <dbReference type="EMBL" id="MCE4121416.1"/>
    </source>
</evidence>
<name>A0AAW4YFD3_9BACT</name>
<feature type="transmembrane region" description="Helical" evidence="15">
    <location>
        <begin position="100"/>
        <end position="117"/>
    </location>
</feature>
<evidence type="ECO:0000256" key="7">
    <source>
        <dbReference type="ARBA" id="ARBA00022741"/>
    </source>
</evidence>
<evidence type="ECO:0000259" key="16">
    <source>
        <dbReference type="Pfam" id="PF00122"/>
    </source>
</evidence>
<dbReference type="InterPro" id="IPR001757">
    <property type="entry name" value="P_typ_ATPase"/>
</dbReference>
<comment type="caution">
    <text evidence="19">The sequence shown here is derived from an EMBL/GenBank/DDBJ whole genome shotgun (WGS) entry which is preliminary data.</text>
</comment>
<dbReference type="GO" id="GO:0005886">
    <property type="term" value="C:plasma membrane"/>
    <property type="evidence" value="ECO:0007669"/>
    <property type="project" value="TreeGrafter"/>
</dbReference>
<feature type="transmembrane region" description="Helical" evidence="15">
    <location>
        <begin position="805"/>
        <end position="823"/>
    </location>
</feature>
<proteinExistence type="predicted"/>
<feature type="transmembrane region" description="Helical" evidence="15">
    <location>
        <begin position="921"/>
        <end position="941"/>
    </location>
</feature>
<dbReference type="PANTHER" id="PTHR24093:SF369">
    <property type="entry name" value="CALCIUM-TRANSPORTING ATPASE"/>
    <property type="match status" value="1"/>
</dbReference>
<dbReference type="AlphaFoldDB" id="A0AAW4YFD3"/>
<feature type="transmembrane region" description="Helical" evidence="15">
    <location>
        <begin position="46"/>
        <end position="66"/>
    </location>
</feature>
<dbReference type="SFLD" id="SFLDG00002">
    <property type="entry name" value="C1.7:_P-type_atpase_like"/>
    <property type="match status" value="1"/>
</dbReference>
<keyword evidence="8" id="KW-0106">Calcium</keyword>
<keyword evidence="9" id="KW-0067">ATP-binding</keyword>
<dbReference type="NCBIfam" id="TIGR01517">
    <property type="entry name" value="ATPase-IIB_Ca"/>
    <property type="match status" value="1"/>
</dbReference>
<dbReference type="RefSeq" id="WP_233338728.1">
    <property type="nucleotide sequence ID" value="NZ_JAJTVO010000005.1"/>
</dbReference>
<dbReference type="Gene3D" id="3.40.1110.10">
    <property type="entry name" value="Calcium-transporting ATPase, cytoplasmic domain N"/>
    <property type="match status" value="1"/>
</dbReference>
<dbReference type="Pfam" id="PF00122">
    <property type="entry name" value="E1-E2_ATPase"/>
    <property type="match status" value="1"/>
</dbReference>
<dbReference type="NCBIfam" id="TIGR01494">
    <property type="entry name" value="ATPase_P-type"/>
    <property type="match status" value="2"/>
</dbReference>
<keyword evidence="6" id="KW-0479">Metal-binding</keyword>
<dbReference type="PANTHER" id="PTHR24093">
    <property type="entry name" value="CATION TRANSPORTING ATPASE"/>
    <property type="match status" value="1"/>
</dbReference>
<keyword evidence="14 15" id="KW-0472">Membrane</keyword>
<keyword evidence="12 15" id="KW-1133">Transmembrane helix</keyword>
<evidence type="ECO:0000256" key="10">
    <source>
        <dbReference type="ARBA" id="ARBA00022842"/>
    </source>
</evidence>
<dbReference type="Pfam" id="PF00690">
    <property type="entry name" value="Cation_ATPase_N"/>
    <property type="match status" value="1"/>
</dbReference>
<dbReference type="PRINTS" id="PR00119">
    <property type="entry name" value="CATATPASE"/>
</dbReference>
<dbReference type="InterPro" id="IPR044492">
    <property type="entry name" value="P_typ_ATPase_HD_dom"/>
</dbReference>
<sequence length="944" mass="104181">MEQKHHYTGLTDAEVLESRQRYGVNVLTPPEKETIWDTLKEACTHWISISMFSLVVLSVVVAGILVGGMGPIIWSMPAIIALATVLILIVGFFGGFGDPLFKILIMAFVLSMGISIYEYCWVGTGFKTFFEPIGIIVALILATSIAFVLEQRNEKTFQSLNVANDDTLVKVIRNNNVCQVPRKDIVVGDIVLLETGEEIPADCELLQSLNLNVNESSLTGELQCAKTTDEACFDKEATYPSNQIMKGTIILEGYCVAKVTKVGDATESGKVFEAAQVEEGSKTPLSEELDKLADLITKTSYVFAVLIIIGRIGIYFYMGNADFSTGEGWINFVTYVLNTIMIAVTLIVVAVPEGLPMSVTLSLAFSMKKLMKENTLPRTMHSCETMGATSVICTDKTGTLTQNRMLVADTHLEDISNNLLAEMIAINTTANLDFTDLKNIKAVGNPTECALLLWLNSKGFDYIALREKIEVIDRLPFSTENKYMVTVAKSVELNKKVAYVKGAPEILLGLSNVSDEQNQTYSKQLLEYQNKAMRTLGLAYIVLDENQEVFKDGKLNVEGLAFAGIFAISDPVRKEVPAAIKECLDAGIQVKIVTGDTSGTAKEIGRQIGLWNDTDGEKNILTGVEFAAMSDEQLVDRVEDVKILSRARPNDKERLVKLLKQKGMVVAATGDGTNDAPALNAADVGLSMGDGTAVAKEASDMTIQDNSFSTIANAVMWGRSLYKNIQRFLLFQLTVNVTACLLVLCGAFMGTESPLTVTQMLWINLIMDTFAAIALASLPPSRKVMEDKPRDRRASILTPTMRKDIIGVGLFFFFLLVAMLYIFEHGDYTSMRELFLNFQLGERDGLSTYELTLLFTTFVMTHFFYLFNARAFETGKSALHFKGCQGLLVIVVVIFGGQVLMVEIPMLQDFFNVTGLKFEDWVIIIVGSSLVLWIREIWSLLKKI</sequence>
<dbReference type="SFLD" id="SFLDF00027">
    <property type="entry name" value="p-type_atpase"/>
    <property type="match status" value="1"/>
</dbReference>
<evidence type="ECO:0000256" key="12">
    <source>
        <dbReference type="ARBA" id="ARBA00022989"/>
    </source>
</evidence>
<dbReference type="GO" id="GO:0046872">
    <property type="term" value="F:metal ion binding"/>
    <property type="evidence" value="ECO:0007669"/>
    <property type="project" value="UniProtKB-KW"/>
</dbReference>
<comment type="subcellular location">
    <subcellularLocation>
        <location evidence="1">Endomembrane system</location>
        <topology evidence="1">Multi-pass membrane protein</topology>
    </subcellularLocation>
</comment>
<feature type="transmembrane region" description="Helical" evidence="15">
    <location>
        <begin position="330"/>
        <end position="351"/>
    </location>
</feature>
<keyword evidence="5 15" id="KW-0812">Transmembrane</keyword>
<dbReference type="InterPro" id="IPR008250">
    <property type="entry name" value="ATPase_P-typ_transduc_dom_A_sf"/>
</dbReference>
<dbReference type="EMBL" id="JAJTVO010000005">
    <property type="protein sequence ID" value="MCE4121416.1"/>
    <property type="molecule type" value="Genomic_DNA"/>
</dbReference>
<dbReference type="Pfam" id="PF00689">
    <property type="entry name" value="Cation_ATPase_C"/>
    <property type="match status" value="1"/>
</dbReference>
<evidence type="ECO:0000313" key="20">
    <source>
        <dbReference type="Proteomes" id="UP001200307"/>
    </source>
</evidence>
<feature type="transmembrane region" description="Helical" evidence="15">
    <location>
        <begin position="728"/>
        <end position="749"/>
    </location>
</feature>
<evidence type="ECO:0000256" key="11">
    <source>
        <dbReference type="ARBA" id="ARBA00022967"/>
    </source>
</evidence>
<feature type="transmembrane region" description="Helical" evidence="15">
    <location>
        <begin position="846"/>
        <end position="867"/>
    </location>
</feature>
<organism evidence="19 20">
    <name type="scientific">Segatella copri</name>
    <dbReference type="NCBI Taxonomy" id="165179"/>
    <lineage>
        <taxon>Bacteria</taxon>
        <taxon>Pseudomonadati</taxon>
        <taxon>Bacteroidota</taxon>
        <taxon>Bacteroidia</taxon>
        <taxon>Bacteroidales</taxon>
        <taxon>Prevotellaceae</taxon>
        <taxon>Segatella</taxon>
    </lineage>
</organism>
<dbReference type="InterPro" id="IPR036412">
    <property type="entry name" value="HAD-like_sf"/>
</dbReference>
<dbReference type="Proteomes" id="UP001200307">
    <property type="component" value="Unassembled WGS sequence"/>
</dbReference>
<evidence type="ECO:0000259" key="17">
    <source>
        <dbReference type="Pfam" id="PF00689"/>
    </source>
</evidence>
<keyword evidence="11" id="KW-1278">Translocase</keyword>
<keyword evidence="3" id="KW-0813">Transport</keyword>
<feature type="transmembrane region" description="Helical" evidence="15">
    <location>
        <begin position="879"/>
        <end position="901"/>
    </location>
</feature>
<keyword evidence="10" id="KW-0460">Magnesium</keyword>
<evidence type="ECO:0000256" key="3">
    <source>
        <dbReference type="ARBA" id="ARBA00022448"/>
    </source>
</evidence>
<dbReference type="Pfam" id="PF08282">
    <property type="entry name" value="Hydrolase_3"/>
    <property type="match status" value="1"/>
</dbReference>
<dbReference type="PROSITE" id="PS00154">
    <property type="entry name" value="ATPASE_E1_E2"/>
    <property type="match status" value="1"/>
</dbReference>
<feature type="domain" description="P-type ATPase A" evidence="16">
    <location>
        <begin position="167"/>
        <end position="275"/>
    </location>
</feature>
<evidence type="ECO:0000256" key="15">
    <source>
        <dbReference type="SAM" id="Phobius"/>
    </source>
</evidence>
<dbReference type="GO" id="GO:0005388">
    <property type="term" value="F:P-type calcium transporter activity"/>
    <property type="evidence" value="ECO:0007669"/>
    <property type="project" value="UniProtKB-EC"/>
</dbReference>
<evidence type="ECO:0000256" key="8">
    <source>
        <dbReference type="ARBA" id="ARBA00022837"/>
    </source>
</evidence>
<dbReference type="EC" id="7.2.2.10" evidence="2"/>
<dbReference type="InterPro" id="IPR004014">
    <property type="entry name" value="ATPase_P-typ_cation-transptr_N"/>
</dbReference>
<evidence type="ECO:0000256" key="5">
    <source>
        <dbReference type="ARBA" id="ARBA00022692"/>
    </source>
</evidence>
<dbReference type="InterPro" id="IPR023298">
    <property type="entry name" value="ATPase_P-typ_TM_dom_sf"/>
</dbReference>
<dbReference type="Gene3D" id="1.20.1110.10">
    <property type="entry name" value="Calcium-transporting ATPase, transmembrane domain"/>
    <property type="match status" value="3"/>
</dbReference>
<dbReference type="InterPro" id="IPR059000">
    <property type="entry name" value="ATPase_P-type_domA"/>
</dbReference>
<dbReference type="SUPFAM" id="SSF56784">
    <property type="entry name" value="HAD-like"/>
    <property type="match status" value="1"/>
</dbReference>